<dbReference type="SUPFAM" id="SSF51735">
    <property type="entry name" value="NAD(P)-binding Rossmann-fold domains"/>
    <property type="match status" value="1"/>
</dbReference>
<gene>
    <name evidence="2" type="ORF">ACFP1K_34490</name>
</gene>
<dbReference type="Proteomes" id="UP001596137">
    <property type="component" value="Unassembled WGS sequence"/>
</dbReference>
<evidence type="ECO:0000313" key="2">
    <source>
        <dbReference type="EMBL" id="MFC6086322.1"/>
    </source>
</evidence>
<dbReference type="PANTHER" id="PTHR43245">
    <property type="entry name" value="BIFUNCTIONAL POLYMYXIN RESISTANCE PROTEIN ARNA"/>
    <property type="match status" value="1"/>
</dbReference>
<dbReference type="Gene3D" id="3.40.50.720">
    <property type="entry name" value="NAD(P)-binding Rossmann-like Domain"/>
    <property type="match status" value="1"/>
</dbReference>
<dbReference type="Pfam" id="PF01370">
    <property type="entry name" value="Epimerase"/>
    <property type="match status" value="1"/>
</dbReference>
<proteinExistence type="predicted"/>
<dbReference type="InterPro" id="IPR050177">
    <property type="entry name" value="Lipid_A_modif_metabolic_enz"/>
</dbReference>
<dbReference type="EMBL" id="JBHSRF010000083">
    <property type="protein sequence ID" value="MFC6086322.1"/>
    <property type="molecule type" value="Genomic_DNA"/>
</dbReference>
<name>A0ABW1NVK0_9ACTN</name>
<keyword evidence="3" id="KW-1185">Reference proteome</keyword>
<organism evidence="2 3">
    <name type="scientific">Sphaerisporangium aureirubrum</name>
    <dbReference type="NCBI Taxonomy" id="1544736"/>
    <lineage>
        <taxon>Bacteria</taxon>
        <taxon>Bacillati</taxon>
        <taxon>Actinomycetota</taxon>
        <taxon>Actinomycetes</taxon>
        <taxon>Streptosporangiales</taxon>
        <taxon>Streptosporangiaceae</taxon>
        <taxon>Sphaerisporangium</taxon>
    </lineage>
</organism>
<sequence>MIGSTQAVVTGVAGFIGSHLAESLLGRGVRVVGIDRRPVARDPVAARNVASLATHPEFRLVEADLAGLDLAPYLADASVVYHLAGLPGVRSSWGESFADYLTCNVLVTQRLLDACAAARVPRMVLASSSSVYGGAAGRPSREGDLPTPLSPYGVTKLAAERLALAHARRVDTPTSVVALRYFTVYGPRQRPDMAIGRVLRAARTGRPLHLYGDGLQRRDFTYVGDVVAATLAAATAPARDEVVNVGGGSNVSMLEVLDRAAEITGRDFPVRREARQPGDVEATLADLAKARDLLGYQPVISLADGMRLQWKWLLSREPDDEPAPGTLGATAG</sequence>
<dbReference type="InterPro" id="IPR036291">
    <property type="entry name" value="NAD(P)-bd_dom_sf"/>
</dbReference>
<accession>A0ABW1NVK0</accession>
<evidence type="ECO:0000313" key="3">
    <source>
        <dbReference type="Proteomes" id="UP001596137"/>
    </source>
</evidence>
<reference evidence="3" key="1">
    <citation type="journal article" date="2019" name="Int. J. Syst. Evol. Microbiol.">
        <title>The Global Catalogue of Microorganisms (GCM) 10K type strain sequencing project: providing services to taxonomists for standard genome sequencing and annotation.</title>
        <authorList>
            <consortium name="The Broad Institute Genomics Platform"/>
            <consortium name="The Broad Institute Genome Sequencing Center for Infectious Disease"/>
            <person name="Wu L."/>
            <person name="Ma J."/>
        </authorList>
    </citation>
    <scope>NUCLEOTIDE SEQUENCE [LARGE SCALE GENOMIC DNA]</scope>
    <source>
        <strain evidence="3">JCM 30346</strain>
    </source>
</reference>
<feature type="domain" description="NAD-dependent epimerase/dehydratase" evidence="1">
    <location>
        <begin position="8"/>
        <end position="246"/>
    </location>
</feature>
<comment type="caution">
    <text evidence="2">The sequence shown here is derived from an EMBL/GenBank/DDBJ whole genome shotgun (WGS) entry which is preliminary data.</text>
</comment>
<evidence type="ECO:0000259" key="1">
    <source>
        <dbReference type="Pfam" id="PF01370"/>
    </source>
</evidence>
<dbReference type="InterPro" id="IPR001509">
    <property type="entry name" value="Epimerase_deHydtase"/>
</dbReference>
<dbReference type="RefSeq" id="WP_380761395.1">
    <property type="nucleotide sequence ID" value="NZ_JBHSRF010000083.1"/>
</dbReference>
<protein>
    <submittedName>
        <fullName evidence="2">NAD-dependent epimerase/dehydratase family protein</fullName>
    </submittedName>
</protein>
<dbReference type="PANTHER" id="PTHR43245:SF13">
    <property type="entry name" value="UDP-D-APIOSE_UDP-D-XYLOSE SYNTHASE 2"/>
    <property type="match status" value="1"/>
</dbReference>
<dbReference type="PRINTS" id="PR01713">
    <property type="entry name" value="NUCEPIMERASE"/>
</dbReference>